<feature type="transmembrane region" description="Helical" evidence="6">
    <location>
        <begin position="128"/>
        <end position="147"/>
    </location>
</feature>
<sequence length="406" mass="45196">MRNLFSLFHKHFFVCLIISLILSLGLSYCLTPHALSNLLAISILIKEIIMFMMPLLIMGCAFQCMYHLKRGGILMICVGVVTICLSNALSAWIGYGVSHIVSTPALQQAYAEQTTLLLPAFSLVLPKWLANEWALMTGLLLGMLLSIKPSMLGAQLDNLSKSGIHLILNRILMPLLPIFISGYFIKMHQDGVLSTIFYTYAKLALMMMGIYLLYLFFTYYLTSGLRLKKTYIHIKNVLPAAWVGFSAMSSLAALPLNLQAAQKNTQDSKWVGGILPISTNIHLVGDSIGIPFLAMALLITYGHPLPDLYHYFIFSCFFVLSKFSVAAVPGGGILVMLPILMQYLGFNAEMCAFITALYVLLDPIITCVNVLGNGMLMLVLDKFHYLKESRKINEKFKAKQRLARLA</sequence>
<comment type="subcellular location">
    <subcellularLocation>
        <location evidence="1">Membrane</location>
        <topology evidence="1">Multi-pass membrane protein</topology>
    </subcellularLocation>
</comment>
<organism evidence="7">
    <name type="scientific">Candidatus Berkiella cookevillensis</name>
    <dbReference type="NCBI Taxonomy" id="437022"/>
    <lineage>
        <taxon>Bacteria</taxon>
        <taxon>Pseudomonadati</taxon>
        <taxon>Pseudomonadota</taxon>
        <taxon>Gammaproteobacteria</taxon>
        <taxon>Candidatus Berkiellales</taxon>
        <taxon>Candidatus Berkiellaceae</taxon>
        <taxon>Candidatus Berkiella</taxon>
    </lineage>
</organism>
<dbReference type="EMBL" id="LKHV01000001">
    <property type="protein sequence ID" value="KRG19993.1"/>
    <property type="molecule type" value="Genomic_DNA"/>
</dbReference>
<evidence type="ECO:0000256" key="5">
    <source>
        <dbReference type="ARBA" id="ARBA00023136"/>
    </source>
</evidence>
<dbReference type="PATRIC" id="fig|1590042.3.peg.221"/>
<feature type="transmembrane region" description="Helical" evidence="6">
    <location>
        <begin position="73"/>
        <end position="95"/>
    </location>
</feature>
<dbReference type="Pfam" id="PF00375">
    <property type="entry name" value="SDF"/>
    <property type="match status" value="1"/>
</dbReference>
<protein>
    <submittedName>
        <fullName evidence="8">Dicarboxylate/amino acid:cation symporter</fullName>
    </submittedName>
    <submittedName>
        <fullName evidence="7">Serine/threonine transporter SstT</fullName>
    </submittedName>
</protein>
<feature type="transmembrane region" description="Helical" evidence="6">
    <location>
        <begin position="237"/>
        <end position="261"/>
    </location>
</feature>
<dbReference type="Gene3D" id="1.10.3860.10">
    <property type="entry name" value="Sodium:dicarboxylate symporter"/>
    <property type="match status" value="1"/>
</dbReference>
<dbReference type="EMBL" id="LKHV02000001">
    <property type="protein sequence ID" value="MCS5708430.1"/>
    <property type="molecule type" value="Genomic_DNA"/>
</dbReference>
<dbReference type="RefSeq" id="WP_057622747.1">
    <property type="nucleotide sequence ID" value="NZ_LKHV02000001.1"/>
</dbReference>
<dbReference type="OrthoDB" id="9768885at2"/>
<evidence type="ECO:0000256" key="1">
    <source>
        <dbReference type="ARBA" id="ARBA00004141"/>
    </source>
</evidence>
<evidence type="ECO:0000256" key="2">
    <source>
        <dbReference type="ARBA" id="ARBA00022448"/>
    </source>
</evidence>
<reference evidence="7" key="1">
    <citation type="submission" date="2015-09" db="EMBL/GenBank/DDBJ databases">
        <title>Draft Genome Sequences of Two Novel Amoeba-resistant Intranuclear Bacteria, Candidatus Berkiella cookevillensis and Candidatus Berkiella aquae.</title>
        <authorList>
            <person name="Mehari Y.T."/>
            <person name="Arivett B.A."/>
            <person name="Farone A.L."/>
            <person name="Gunderson J.H."/>
            <person name="Farone M.B."/>
        </authorList>
    </citation>
    <scope>NUCLEOTIDE SEQUENCE [LARGE SCALE GENOMIC DNA]</scope>
    <source>
        <strain evidence="7">CC99</strain>
    </source>
</reference>
<evidence type="ECO:0000256" key="3">
    <source>
        <dbReference type="ARBA" id="ARBA00022692"/>
    </source>
</evidence>
<feature type="transmembrane region" description="Helical" evidence="6">
    <location>
        <begin position="281"/>
        <end position="301"/>
    </location>
</feature>
<dbReference type="PANTHER" id="PTHR42865:SF8">
    <property type="entry name" value="SERINE_THREONINE TRANSPORTER SSTT"/>
    <property type="match status" value="1"/>
</dbReference>
<dbReference type="SUPFAM" id="SSF118215">
    <property type="entry name" value="Proton glutamate symport protein"/>
    <property type="match status" value="1"/>
</dbReference>
<name>A0A0Q9YJS9_9GAMM</name>
<keyword evidence="5 6" id="KW-0472">Membrane</keyword>
<keyword evidence="4 6" id="KW-1133">Transmembrane helix</keyword>
<dbReference type="GO" id="GO:0005295">
    <property type="term" value="F:neutral L-amino acid:sodium symporter activity"/>
    <property type="evidence" value="ECO:0007669"/>
    <property type="project" value="TreeGrafter"/>
</dbReference>
<feature type="transmembrane region" description="Helical" evidence="6">
    <location>
        <begin position="39"/>
        <end position="61"/>
    </location>
</feature>
<proteinExistence type="predicted"/>
<keyword evidence="9" id="KW-1185">Reference proteome</keyword>
<dbReference type="InterPro" id="IPR001991">
    <property type="entry name" value="Na-dicarboxylate_symporter"/>
</dbReference>
<dbReference type="Proteomes" id="UP000051494">
    <property type="component" value="Unassembled WGS sequence"/>
</dbReference>
<dbReference type="GO" id="GO:0032329">
    <property type="term" value="P:serine transport"/>
    <property type="evidence" value="ECO:0007669"/>
    <property type="project" value="TreeGrafter"/>
</dbReference>
<evidence type="ECO:0000256" key="4">
    <source>
        <dbReference type="ARBA" id="ARBA00022989"/>
    </source>
</evidence>
<dbReference type="InterPro" id="IPR036458">
    <property type="entry name" value="Na:dicarbo_symporter_sf"/>
</dbReference>
<dbReference type="PANTHER" id="PTHR42865">
    <property type="entry name" value="PROTON/GLUTAMATE-ASPARTATE SYMPORTER"/>
    <property type="match status" value="1"/>
</dbReference>
<dbReference type="AlphaFoldDB" id="A0A0Q9YJS9"/>
<reference evidence="8" key="2">
    <citation type="journal article" date="2016" name="Genome Announc.">
        <title>Draft Genome Sequences of Two Novel Amoeba-Resistant Intranuclear Bacteria, 'Candidatus Berkiella cookevillensis' and 'Candidatus Berkiella aquae'.</title>
        <authorList>
            <person name="Mehari Y.T."/>
            <person name="Arivett B.A."/>
            <person name="Farone A.L."/>
            <person name="Gunderson J.H."/>
            <person name="Farone M.B."/>
        </authorList>
    </citation>
    <scope>NUCLEOTIDE SEQUENCE</scope>
    <source>
        <strain evidence="8">CC99</strain>
    </source>
</reference>
<reference evidence="8" key="3">
    <citation type="submission" date="2021-06" db="EMBL/GenBank/DDBJ databases">
        <title>Genomic Description and Analysis of Intracellular Bacteria, Candidatus Berkiella cookevillensis and Candidatus Berkiella aquae.</title>
        <authorList>
            <person name="Kidane D.T."/>
            <person name="Mehari Y.T."/>
            <person name="Rice F.C."/>
            <person name="Arivett B.A."/>
            <person name="Farone A.L."/>
            <person name="Berk S.G."/>
            <person name="Farone M.B."/>
        </authorList>
    </citation>
    <scope>NUCLEOTIDE SEQUENCE</scope>
    <source>
        <strain evidence="8">CC99</strain>
    </source>
</reference>
<evidence type="ECO:0000313" key="7">
    <source>
        <dbReference type="EMBL" id="KRG19993.1"/>
    </source>
</evidence>
<feature type="transmembrane region" description="Helical" evidence="6">
    <location>
        <begin position="197"/>
        <end position="217"/>
    </location>
</feature>
<feature type="transmembrane region" description="Helical" evidence="6">
    <location>
        <begin position="353"/>
        <end position="380"/>
    </location>
</feature>
<keyword evidence="2" id="KW-0813">Transport</keyword>
<dbReference type="STRING" id="437022.CC99x_00214"/>
<feature type="transmembrane region" description="Helical" evidence="6">
    <location>
        <begin position="308"/>
        <end position="341"/>
    </location>
</feature>
<gene>
    <name evidence="7" type="primary">sstT_1</name>
    <name evidence="7" type="ORF">CC99x_00214</name>
    <name evidence="8" type="ORF">CC99x_005865</name>
</gene>
<evidence type="ECO:0000313" key="9">
    <source>
        <dbReference type="Proteomes" id="UP000051494"/>
    </source>
</evidence>
<evidence type="ECO:0000313" key="8">
    <source>
        <dbReference type="EMBL" id="MCS5708430.1"/>
    </source>
</evidence>
<keyword evidence="3 6" id="KW-0812">Transmembrane</keyword>
<evidence type="ECO:0000256" key="6">
    <source>
        <dbReference type="SAM" id="Phobius"/>
    </source>
</evidence>
<comment type="caution">
    <text evidence="7">The sequence shown here is derived from an EMBL/GenBank/DDBJ whole genome shotgun (WGS) entry which is preliminary data.</text>
</comment>
<dbReference type="GO" id="GO:0005886">
    <property type="term" value="C:plasma membrane"/>
    <property type="evidence" value="ECO:0007669"/>
    <property type="project" value="TreeGrafter"/>
</dbReference>
<accession>A0A0Q9YJS9</accession>
<feature type="transmembrane region" description="Helical" evidence="6">
    <location>
        <begin position="167"/>
        <end position="185"/>
    </location>
</feature>